<sequence>MGFTEFTESIDTASQNIADGFLYAAIVIGSAIIAAKIIEVMGVRRIFNRRKR</sequence>
<dbReference type="EMBL" id="UINC01007135">
    <property type="protein sequence ID" value="SVA31609.1"/>
    <property type="molecule type" value="Genomic_DNA"/>
</dbReference>
<keyword evidence="1" id="KW-0472">Membrane</keyword>
<dbReference type="AlphaFoldDB" id="A0A381UTX9"/>
<proteinExistence type="predicted"/>
<gene>
    <name evidence="2" type="ORF">METZ01_LOCUS84463</name>
</gene>
<organism evidence="2">
    <name type="scientific">marine metagenome</name>
    <dbReference type="NCBI Taxonomy" id="408172"/>
    <lineage>
        <taxon>unclassified sequences</taxon>
        <taxon>metagenomes</taxon>
        <taxon>ecological metagenomes</taxon>
    </lineage>
</organism>
<feature type="transmembrane region" description="Helical" evidence="1">
    <location>
        <begin position="20"/>
        <end position="43"/>
    </location>
</feature>
<accession>A0A381UTX9</accession>
<protein>
    <submittedName>
        <fullName evidence="2">Uncharacterized protein</fullName>
    </submittedName>
</protein>
<reference evidence="2" key="1">
    <citation type="submission" date="2018-05" db="EMBL/GenBank/DDBJ databases">
        <authorList>
            <person name="Lanie J.A."/>
            <person name="Ng W.-L."/>
            <person name="Kazmierczak K.M."/>
            <person name="Andrzejewski T.M."/>
            <person name="Davidsen T.M."/>
            <person name="Wayne K.J."/>
            <person name="Tettelin H."/>
            <person name="Glass J.I."/>
            <person name="Rusch D."/>
            <person name="Podicherti R."/>
            <person name="Tsui H.-C.T."/>
            <person name="Winkler M.E."/>
        </authorList>
    </citation>
    <scope>NUCLEOTIDE SEQUENCE</scope>
</reference>
<evidence type="ECO:0000256" key="1">
    <source>
        <dbReference type="SAM" id="Phobius"/>
    </source>
</evidence>
<keyword evidence="1" id="KW-0812">Transmembrane</keyword>
<name>A0A381UTX9_9ZZZZ</name>
<keyword evidence="1" id="KW-1133">Transmembrane helix</keyword>
<evidence type="ECO:0000313" key="2">
    <source>
        <dbReference type="EMBL" id="SVA31609.1"/>
    </source>
</evidence>